<reference evidence="1 2" key="1">
    <citation type="journal article" date="2023" name="Science">
        <title>Complex scaffold remodeling in plant triterpene biosynthesis.</title>
        <authorList>
            <person name="De La Pena R."/>
            <person name="Hodgson H."/>
            <person name="Liu J.C."/>
            <person name="Stephenson M.J."/>
            <person name="Martin A.C."/>
            <person name="Owen C."/>
            <person name="Harkess A."/>
            <person name="Leebens-Mack J."/>
            <person name="Jimenez L.E."/>
            <person name="Osbourn A."/>
            <person name="Sattely E.S."/>
        </authorList>
    </citation>
    <scope>NUCLEOTIDE SEQUENCE [LARGE SCALE GENOMIC DNA]</scope>
    <source>
        <strain evidence="2">cv. JPN11</strain>
        <tissue evidence="1">Leaf</tissue>
    </source>
</reference>
<gene>
    <name evidence="1" type="ORF">OWV82_014068</name>
</gene>
<accession>A0ACC1XWD9</accession>
<comment type="caution">
    <text evidence="1">The sequence shown here is derived from an EMBL/GenBank/DDBJ whole genome shotgun (WGS) entry which is preliminary data.</text>
</comment>
<keyword evidence="2" id="KW-1185">Reference proteome</keyword>
<organism evidence="1 2">
    <name type="scientific">Melia azedarach</name>
    <name type="common">Chinaberry tree</name>
    <dbReference type="NCBI Taxonomy" id="155640"/>
    <lineage>
        <taxon>Eukaryota</taxon>
        <taxon>Viridiplantae</taxon>
        <taxon>Streptophyta</taxon>
        <taxon>Embryophyta</taxon>
        <taxon>Tracheophyta</taxon>
        <taxon>Spermatophyta</taxon>
        <taxon>Magnoliopsida</taxon>
        <taxon>eudicotyledons</taxon>
        <taxon>Gunneridae</taxon>
        <taxon>Pentapetalae</taxon>
        <taxon>rosids</taxon>
        <taxon>malvids</taxon>
        <taxon>Sapindales</taxon>
        <taxon>Meliaceae</taxon>
        <taxon>Melia</taxon>
    </lineage>
</organism>
<proteinExistence type="predicted"/>
<sequence length="920" mass="105105">MAETARFADGNQLDIDQLRVQAKHRWLFDAEICEILRNYQKFSIATKPPNMPPSGSFFLFDRKAVRFFRNDGHNWRKKGDGRTVKEAQKKLKVGSSDVLHCYSAHGEENENFQRCCYWMLEEEIAHIVLVHYREVKENRTNVNHVNVAEGTTTNFHETEETMNATSLNRDKASQNEDNESDNYQGKLSVVPGADFFTPTQADKVRVANNAGLTDKPLIDLNFPCWKEILKDCEDCAQGVGSQPLHRSFSSTQTDTLENIPTQVHEILGELSSNRLGEGEELASHLLRHGELQGTTSTESVDVASDSIMDYTKEFTYCEIFKSKEALIQWTREVGRKNGFVIVIKRSDSGDGGQKARITFCCERGGQYRNTGKNKEDKKEKQSRNTSTKKCGCPFTLKGHKLGSDGNWMLKVVCGVHNHPSIKPLEGRSYAGRLSREETLLLIDMSKNMVPPKDILVALKNKDANNASTIKQIYNARQRYNKVIEMAEGSQMQQLLKKFFEYKYIVWHRSFDNTDITKDLLWAHPASLKLLRAFPRVLIMDCTYKTSKYNLPLLEILGVTSTNMAFLVAFAYLESEQEDNYTWVLETLRSVMDDNAMPTVILSDKELALMNAIEKVFPATKHLLCRWHVSRNVMRNCEKLFAANEIWEKFITSWNVVVSSSNEDEFTDHLNTLKQEFSSYPQAIEYVTNTWLNNYKERFVSAWTDKIMHFGNLTENRVEGLHSKIGEQLHTSRDNFETCWANIHRLLELQPAEIKASFEKSSTVVQDQFQFLEFKELCGFISIDALHKVLSEAKHASSVGVDASKCGCVIRHTYGLPCAHEIAEFKRGSRSIPLESIDPYWRKLDLVPVSKKQKAKLGYESVFDSIAKRIDESDNDTRVEILKKLSEIANMESEVRKERHDRPNSKGDTSAHGDASAFELE</sequence>
<name>A0ACC1XWD9_MELAZ</name>
<protein>
    <submittedName>
        <fullName evidence="1">Calmodulin-binding transcription activator</fullName>
    </submittedName>
</protein>
<dbReference type="EMBL" id="CM051400">
    <property type="protein sequence ID" value="KAJ4715749.1"/>
    <property type="molecule type" value="Genomic_DNA"/>
</dbReference>
<evidence type="ECO:0000313" key="1">
    <source>
        <dbReference type="EMBL" id="KAJ4715749.1"/>
    </source>
</evidence>
<dbReference type="Proteomes" id="UP001164539">
    <property type="component" value="Chromosome 7"/>
</dbReference>
<evidence type="ECO:0000313" key="2">
    <source>
        <dbReference type="Proteomes" id="UP001164539"/>
    </source>
</evidence>